<dbReference type="Pfam" id="PF05573">
    <property type="entry name" value="NosL"/>
    <property type="match status" value="1"/>
</dbReference>
<dbReference type="EMBL" id="DXEZ01000270">
    <property type="protein sequence ID" value="HIX55305.1"/>
    <property type="molecule type" value="Genomic_DNA"/>
</dbReference>
<dbReference type="PANTHER" id="PTHR41247">
    <property type="entry name" value="HTH-TYPE TRANSCRIPTIONAL REPRESSOR YCNK"/>
    <property type="match status" value="1"/>
</dbReference>
<keyword evidence="1" id="KW-0472">Membrane</keyword>
<feature type="transmembrane region" description="Helical" evidence="1">
    <location>
        <begin position="105"/>
        <end position="126"/>
    </location>
</feature>
<feature type="transmembrane region" description="Helical" evidence="1">
    <location>
        <begin position="80"/>
        <end position="98"/>
    </location>
</feature>
<keyword evidence="1" id="KW-0812">Transmembrane</keyword>
<reference evidence="2" key="1">
    <citation type="journal article" date="2021" name="PeerJ">
        <title>Extensive microbial diversity within the chicken gut microbiome revealed by metagenomics and culture.</title>
        <authorList>
            <person name="Gilroy R."/>
            <person name="Ravi A."/>
            <person name="Getino M."/>
            <person name="Pursley I."/>
            <person name="Horton D.L."/>
            <person name="Alikhan N.F."/>
            <person name="Baker D."/>
            <person name="Gharbi K."/>
            <person name="Hall N."/>
            <person name="Watson M."/>
            <person name="Adriaenssens E.M."/>
            <person name="Foster-Nyarko E."/>
            <person name="Jarju S."/>
            <person name="Secka A."/>
            <person name="Antonio M."/>
            <person name="Oren A."/>
            <person name="Chaudhuri R.R."/>
            <person name="La Ragione R."/>
            <person name="Hildebrand F."/>
            <person name="Pallen M.J."/>
        </authorList>
    </citation>
    <scope>NUCLEOTIDE SEQUENCE</scope>
    <source>
        <strain evidence="2">1719</strain>
    </source>
</reference>
<dbReference type="InterPro" id="IPR008719">
    <property type="entry name" value="N2O_reductase_NosL"/>
</dbReference>
<evidence type="ECO:0000256" key="1">
    <source>
        <dbReference type="SAM" id="Phobius"/>
    </source>
</evidence>
<accession>A0A9D1WA89</accession>
<name>A0A9D1WA89_9SPHI</name>
<keyword evidence="1" id="KW-1133">Transmembrane helix</keyword>
<proteinExistence type="predicted"/>
<feature type="transmembrane region" description="Helical" evidence="1">
    <location>
        <begin position="169"/>
        <end position="188"/>
    </location>
</feature>
<comment type="caution">
    <text evidence="2">The sequence shown here is derived from an EMBL/GenBank/DDBJ whole genome shotgun (WGS) entry which is preliminary data.</text>
</comment>
<dbReference type="PANTHER" id="PTHR41247:SF1">
    <property type="entry name" value="HTH-TYPE TRANSCRIPTIONAL REPRESSOR YCNK"/>
    <property type="match status" value="1"/>
</dbReference>
<protein>
    <submittedName>
        <fullName evidence="2">Nitrous oxide reductase accessory protein NosL</fullName>
    </submittedName>
</protein>
<feature type="transmembrane region" description="Helical" evidence="1">
    <location>
        <begin position="12"/>
        <end position="29"/>
    </location>
</feature>
<gene>
    <name evidence="2" type="ORF">H9853_09775</name>
</gene>
<evidence type="ECO:0000313" key="2">
    <source>
        <dbReference type="EMBL" id="HIX55305.1"/>
    </source>
</evidence>
<organism evidence="2 3">
    <name type="scientific">Candidatus Sphingobacterium stercoripullorum</name>
    <dbReference type="NCBI Taxonomy" id="2838759"/>
    <lineage>
        <taxon>Bacteria</taxon>
        <taxon>Pseudomonadati</taxon>
        <taxon>Bacteroidota</taxon>
        <taxon>Sphingobacteriia</taxon>
        <taxon>Sphingobacteriales</taxon>
        <taxon>Sphingobacteriaceae</taxon>
        <taxon>Sphingobacterium</taxon>
    </lineage>
</organism>
<sequence length="347" mass="39161">MKQKLTNITKIISLLVVIGTVLVILLPIWKIELTAPQYPEGLEMKIHANKVTGDVEIINGLNNYIGMKEIHQDDFKEFEFLPYLLAGIAVLGLISLLINRRWMFFTWSIVFFLFALAAMADFYLWLQDYGHNLDPHAPIKVPGMSYSPPLLGFKQLLNFGAYSIPAQGGWSMILSGVILLAAFIYEFLLMRKQQAIKALMINIPVITLAGLMSCSSGPRPIHFGTDNCDLCVMTIVDERFGAELLTKKGKAYKFDDLHCLKEYINQGNVKEEDIGELFVIDYANPTELIKLSEAFILQGGEIQSPMASQTAAFFQADSLEHYKNYFNAEIVLWENIINQPSSFQTEN</sequence>
<dbReference type="Proteomes" id="UP000824156">
    <property type="component" value="Unassembled WGS sequence"/>
</dbReference>
<dbReference type="SUPFAM" id="SSF160387">
    <property type="entry name" value="NosL/MerB-like"/>
    <property type="match status" value="1"/>
</dbReference>
<dbReference type="AlphaFoldDB" id="A0A9D1WA89"/>
<evidence type="ECO:0000313" key="3">
    <source>
        <dbReference type="Proteomes" id="UP000824156"/>
    </source>
</evidence>
<reference evidence="2" key="2">
    <citation type="submission" date="2021-04" db="EMBL/GenBank/DDBJ databases">
        <authorList>
            <person name="Gilroy R."/>
        </authorList>
    </citation>
    <scope>NUCLEOTIDE SEQUENCE</scope>
    <source>
        <strain evidence="2">1719</strain>
    </source>
</reference>